<evidence type="ECO:0000313" key="1">
    <source>
        <dbReference type="EMBL" id="ALX50116.1"/>
    </source>
</evidence>
<keyword evidence="2" id="KW-1185">Reference proteome</keyword>
<evidence type="ECO:0000313" key="2">
    <source>
        <dbReference type="Proteomes" id="UP000050331"/>
    </source>
</evidence>
<dbReference type="EMBL" id="CP013862">
    <property type="protein sequence ID" value="ALX50116.1"/>
    <property type="molecule type" value="Genomic_DNA"/>
</dbReference>
<dbReference type="AlphaFoldDB" id="A0A0U4FQY3"/>
<sequence>MEKYRMGSTMNQSVVNGILQGYKNYIEERKAKKEEMHISTAYAWVKGNHIDDQTAEECKESGISFTKAKAGYTWGYLQFNIDNDKRMFIIKNAKYFDEDDFPHRKDVRGQKHKASDKETYLKRLSRINSNVDFPEEPTLFPEEKENKIMSIFGDETLKELEDPQARELEYKFNQFYIITYEIDESFAISNIRMLMPNPDNDKAYEVENLSKFIGTSTVTFDENDYEALAEDGFDVPDTPAATEYDIVLQEELFDDDKKGEEK</sequence>
<organism evidence="1 2">
    <name type="scientific">Lentibacillus amyloliquefaciens</name>
    <dbReference type="NCBI Taxonomy" id="1472767"/>
    <lineage>
        <taxon>Bacteria</taxon>
        <taxon>Bacillati</taxon>
        <taxon>Bacillota</taxon>
        <taxon>Bacilli</taxon>
        <taxon>Bacillales</taxon>
        <taxon>Bacillaceae</taxon>
        <taxon>Lentibacillus</taxon>
    </lineage>
</organism>
<dbReference type="KEGG" id="lao:AOX59_16955"/>
<proteinExistence type="predicted"/>
<dbReference type="Proteomes" id="UP000050331">
    <property type="component" value="Chromosome"/>
</dbReference>
<accession>A0A0U4FQY3</accession>
<reference evidence="1 2" key="1">
    <citation type="submission" date="2016-01" db="EMBL/GenBank/DDBJ databases">
        <title>Complete genome sequence of strain Lentibacillus amyloliquefaciens LAM0015T isolated from saline sediment.</title>
        <authorList>
            <person name="Wang J.-L."/>
            <person name="He M.-X."/>
        </authorList>
    </citation>
    <scope>NUCLEOTIDE SEQUENCE [LARGE SCALE GENOMIC DNA]</scope>
    <source>
        <strain evidence="1 2">LAM0015</strain>
    </source>
</reference>
<protein>
    <submittedName>
        <fullName evidence="1">Uncharacterized protein</fullName>
    </submittedName>
</protein>
<gene>
    <name evidence="1" type="ORF">AOX59_16955</name>
</gene>
<dbReference type="STRING" id="1472767.AOX59_16955"/>
<dbReference type="OrthoDB" id="2893237at2"/>
<name>A0A0U4FQY3_9BACI</name>